<keyword evidence="2" id="KW-0547">Nucleotide-binding</keyword>
<dbReference type="InterPro" id="IPR025943">
    <property type="entry name" value="Sigma_54_int_dom_ATP-bd_2"/>
</dbReference>
<feature type="domain" description="Response regulatory" evidence="10">
    <location>
        <begin position="5"/>
        <end position="119"/>
    </location>
</feature>
<dbReference type="Gene3D" id="3.40.50.2300">
    <property type="match status" value="1"/>
</dbReference>
<dbReference type="Pfam" id="PF25601">
    <property type="entry name" value="AAA_lid_14"/>
    <property type="match status" value="1"/>
</dbReference>
<evidence type="ECO:0000256" key="3">
    <source>
        <dbReference type="ARBA" id="ARBA00022840"/>
    </source>
</evidence>
<dbReference type="PANTHER" id="PTHR32071:SF117">
    <property type="entry name" value="PTS-DEPENDENT DIHYDROXYACETONE KINASE OPERON REGULATORY PROTEIN-RELATED"/>
    <property type="match status" value="1"/>
</dbReference>
<dbReference type="GO" id="GO:0000160">
    <property type="term" value="P:phosphorelay signal transduction system"/>
    <property type="evidence" value="ECO:0007669"/>
    <property type="project" value="UniProtKB-KW"/>
</dbReference>
<keyword evidence="4" id="KW-0902">Two-component regulatory system</keyword>
<keyword evidence="3" id="KW-0067">ATP-binding</keyword>
<evidence type="ECO:0000256" key="5">
    <source>
        <dbReference type="ARBA" id="ARBA00023015"/>
    </source>
</evidence>
<dbReference type="PROSITE" id="PS00675">
    <property type="entry name" value="SIGMA54_INTERACT_1"/>
    <property type="match status" value="1"/>
</dbReference>
<comment type="caution">
    <text evidence="11">The sequence shown here is derived from an EMBL/GenBank/DDBJ whole genome shotgun (WGS) entry which is preliminary data.</text>
</comment>
<dbReference type="Gene3D" id="3.40.50.300">
    <property type="entry name" value="P-loop containing nucleotide triphosphate hydrolases"/>
    <property type="match status" value="1"/>
</dbReference>
<dbReference type="GO" id="GO:0005524">
    <property type="term" value="F:ATP binding"/>
    <property type="evidence" value="ECO:0007669"/>
    <property type="project" value="UniProtKB-KW"/>
</dbReference>
<evidence type="ECO:0000256" key="6">
    <source>
        <dbReference type="ARBA" id="ARBA00023125"/>
    </source>
</evidence>
<dbReference type="InterPro" id="IPR027417">
    <property type="entry name" value="P-loop_NTPase"/>
</dbReference>
<feature type="modified residue" description="4-aspartylphosphate" evidence="8">
    <location>
        <position position="54"/>
    </location>
</feature>
<dbReference type="InterPro" id="IPR009057">
    <property type="entry name" value="Homeodomain-like_sf"/>
</dbReference>
<dbReference type="GO" id="GO:0043565">
    <property type="term" value="F:sequence-specific DNA binding"/>
    <property type="evidence" value="ECO:0007669"/>
    <property type="project" value="InterPro"/>
</dbReference>
<gene>
    <name evidence="11" type="ORF">G7Y85_14470</name>
</gene>
<dbReference type="InterPro" id="IPR002197">
    <property type="entry name" value="HTH_Fis"/>
</dbReference>
<reference evidence="11 12" key="1">
    <citation type="journal article" date="2014" name="Int. J. Syst. Evol. Microbiol.">
        <title>Solimonas terrae sp. nov., isolated from soil.</title>
        <authorList>
            <person name="Kim S.J."/>
            <person name="Moon J.Y."/>
            <person name="Weon H.Y."/>
            <person name="Ahn J.H."/>
            <person name="Chen W.M."/>
            <person name="Kwon S.W."/>
        </authorList>
    </citation>
    <scope>NUCLEOTIDE SEQUENCE [LARGE SCALE GENOMIC DNA]</scope>
    <source>
        <strain evidence="11 12">KIS83-12</strain>
    </source>
</reference>
<evidence type="ECO:0000256" key="1">
    <source>
        <dbReference type="ARBA" id="ARBA00022553"/>
    </source>
</evidence>
<evidence type="ECO:0000313" key="11">
    <source>
        <dbReference type="EMBL" id="NGY05976.1"/>
    </source>
</evidence>
<keyword evidence="1 8" id="KW-0597">Phosphoprotein</keyword>
<sequence>MNARNVLIVDDEAGMRRVLEIMLARMNFKTWSAADGNEAFALLQTQSFDLVVTDLRMPGMDGVELLRKLRDAGLSLPVIMMTAHGSIESAIEAMRLGACDYLLRPFDVETLELAMRRVFAHSDLLRRNAFLAGQAGEHGFVGVSAASAAVRRQIVQVAPTQATVLITGETGTGKEVVARAIHRASTRRDALFVPINCAAIPADILESELFGHDKGAFTGALRDRVGKFELADGGTIFLDEITEMPAPLQAKLLRVLQEGTVERLGSNRTIELDLRVIAATNRQPAEAIRQQRLREDLYYRINVFAIDLPPLRERRDDIEPLLRHFIDELAGAARPVPITPAALAHLRDYDWPGNVRELRNLIERALVLSGGAALDARHFPIDAAASGAAAAAVADDALVDLDLDHAVAEVESRYIREALRRCANNKTRAATLLNVSERTIWNKLKRYGIDG</sequence>
<evidence type="ECO:0000256" key="7">
    <source>
        <dbReference type="ARBA" id="ARBA00023163"/>
    </source>
</evidence>
<evidence type="ECO:0000259" key="9">
    <source>
        <dbReference type="PROSITE" id="PS50045"/>
    </source>
</evidence>
<dbReference type="Pfam" id="PF02954">
    <property type="entry name" value="HTH_8"/>
    <property type="match status" value="1"/>
</dbReference>
<dbReference type="SUPFAM" id="SSF46689">
    <property type="entry name" value="Homeodomain-like"/>
    <property type="match status" value="1"/>
</dbReference>
<protein>
    <submittedName>
        <fullName evidence="11">Sigma-54-dependent Fis family transcriptional regulator</fullName>
    </submittedName>
</protein>
<dbReference type="Gene3D" id="1.10.10.60">
    <property type="entry name" value="Homeodomain-like"/>
    <property type="match status" value="1"/>
</dbReference>
<dbReference type="InterPro" id="IPR003593">
    <property type="entry name" value="AAA+_ATPase"/>
</dbReference>
<dbReference type="SUPFAM" id="SSF52540">
    <property type="entry name" value="P-loop containing nucleoside triphosphate hydrolases"/>
    <property type="match status" value="1"/>
</dbReference>
<dbReference type="PROSITE" id="PS00688">
    <property type="entry name" value="SIGMA54_INTERACT_3"/>
    <property type="match status" value="1"/>
</dbReference>
<dbReference type="InterPro" id="IPR011006">
    <property type="entry name" value="CheY-like_superfamily"/>
</dbReference>
<dbReference type="SMART" id="SM00382">
    <property type="entry name" value="AAA"/>
    <property type="match status" value="1"/>
</dbReference>
<dbReference type="Pfam" id="PF00158">
    <property type="entry name" value="Sigma54_activat"/>
    <property type="match status" value="1"/>
</dbReference>
<dbReference type="EMBL" id="JAAMOW010000007">
    <property type="protein sequence ID" value="NGY05976.1"/>
    <property type="molecule type" value="Genomic_DNA"/>
</dbReference>
<dbReference type="Gene3D" id="1.10.8.60">
    <property type="match status" value="1"/>
</dbReference>
<dbReference type="InterPro" id="IPR025662">
    <property type="entry name" value="Sigma_54_int_dom_ATP-bd_1"/>
</dbReference>
<proteinExistence type="predicted"/>
<dbReference type="InterPro" id="IPR002078">
    <property type="entry name" value="Sigma_54_int"/>
</dbReference>
<dbReference type="InterPro" id="IPR001789">
    <property type="entry name" value="Sig_transdc_resp-reg_receiver"/>
</dbReference>
<organism evidence="11 12">
    <name type="scientific">Solimonas terrae</name>
    <dbReference type="NCBI Taxonomy" id="1396819"/>
    <lineage>
        <taxon>Bacteria</taxon>
        <taxon>Pseudomonadati</taxon>
        <taxon>Pseudomonadota</taxon>
        <taxon>Gammaproteobacteria</taxon>
        <taxon>Nevskiales</taxon>
        <taxon>Nevskiaceae</taxon>
        <taxon>Solimonas</taxon>
    </lineage>
</organism>
<dbReference type="FunFam" id="3.40.50.300:FF:000006">
    <property type="entry name" value="DNA-binding transcriptional regulator NtrC"/>
    <property type="match status" value="1"/>
</dbReference>
<dbReference type="PRINTS" id="PR01590">
    <property type="entry name" value="HTHFIS"/>
</dbReference>
<evidence type="ECO:0000313" key="12">
    <source>
        <dbReference type="Proteomes" id="UP000472676"/>
    </source>
</evidence>
<feature type="domain" description="Sigma-54 factor interaction" evidence="9">
    <location>
        <begin position="140"/>
        <end position="367"/>
    </location>
</feature>
<evidence type="ECO:0000256" key="2">
    <source>
        <dbReference type="ARBA" id="ARBA00022741"/>
    </source>
</evidence>
<dbReference type="RefSeq" id="WP_166258542.1">
    <property type="nucleotide sequence ID" value="NZ_JAAMOW010000007.1"/>
</dbReference>
<dbReference type="GO" id="GO:0006355">
    <property type="term" value="P:regulation of DNA-templated transcription"/>
    <property type="evidence" value="ECO:0007669"/>
    <property type="project" value="InterPro"/>
</dbReference>
<dbReference type="PROSITE" id="PS50110">
    <property type="entry name" value="RESPONSE_REGULATORY"/>
    <property type="match status" value="1"/>
</dbReference>
<dbReference type="SUPFAM" id="SSF52172">
    <property type="entry name" value="CheY-like"/>
    <property type="match status" value="1"/>
</dbReference>
<dbReference type="PROSITE" id="PS00676">
    <property type="entry name" value="SIGMA54_INTERACT_2"/>
    <property type="match status" value="1"/>
</dbReference>
<evidence type="ECO:0000256" key="8">
    <source>
        <dbReference type="PROSITE-ProRule" id="PRU00169"/>
    </source>
</evidence>
<dbReference type="SMART" id="SM00448">
    <property type="entry name" value="REC"/>
    <property type="match status" value="1"/>
</dbReference>
<dbReference type="Proteomes" id="UP000472676">
    <property type="component" value="Unassembled WGS sequence"/>
</dbReference>
<dbReference type="FunFam" id="3.40.50.2300:FF:000018">
    <property type="entry name" value="DNA-binding transcriptional regulator NtrC"/>
    <property type="match status" value="1"/>
</dbReference>
<evidence type="ECO:0000256" key="4">
    <source>
        <dbReference type="ARBA" id="ARBA00023012"/>
    </source>
</evidence>
<keyword evidence="12" id="KW-1185">Reference proteome</keyword>
<dbReference type="InterPro" id="IPR058031">
    <property type="entry name" value="AAA_lid_NorR"/>
</dbReference>
<keyword evidence="7" id="KW-0804">Transcription</keyword>
<accession>A0A6M2BTN2</accession>
<dbReference type="AlphaFoldDB" id="A0A6M2BTN2"/>
<evidence type="ECO:0000259" key="10">
    <source>
        <dbReference type="PROSITE" id="PS50110"/>
    </source>
</evidence>
<keyword evidence="5" id="KW-0805">Transcription regulation</keyword>
<dbReference type="PANTHER" id="PTHR32071">
    <property type="entry name" value="TRANSCRIPTIONAL REGULATORY PROTEIN"/>
    <property type="match status" value="1"/>
</dbReference>
<keyword evidence="6" id="KW-0238">DNA-binding</keyword>
<dbReference type="CDD" id="cd00009">
    <property type="entry name" value="AAA"/>
    <property type="match status" value="1"/>
</dbReference>
<name>A0A6M2BTN2_9GAMM</name>
<dbReference type="PROSITE" id="PS50045">
    <property type="entry name" value="SIGMA54_INTERACT_4"/>
    <property type="match status" value="1"/>
</dbReference>
<dbReference type="InterPro" id="IPR025944">
    <property type="entry name" value="Sigma_54_int_dom_CS"/>
</dbReference>
<dbReference type="Pfam" id="PF00072">
    <property type="entry name" value="Response_reg"/>
    <property type="match status" value="1"/>
</dbReference>